<protein>
    <submittedName>
        <fullName evidence="2">Uncharacterized protein</fullName>
    </submittedName>
</protein>
<feature type="coiled-coil region" evidence="1">
    <location>
        <begin position="7"/>
        <end position="34"/>
    </location>
</feature>
<evidence type="ECO:0000256" key="1">
    <source>
        <dbReference type="SAM" id="Coils"/>
    </source>
</evidence>
<evidence type="ECO:0000313" key="2">
    <source>
        <dbReference type="EMBL" id="MFD2757078.1"/>
    </source>
</evidence>
<sequence length="104" mass="11656">MALTSELEKGSQIVSERQAKAEQLEREYDREFAKAYLAAEGPQAEKKYRAELAVGQLRADAEIARLEFTHAQRHYRGLETRLSAWQTVAKSIAAAYVGTTGRGR</sequence>
<proteinExistence type="predicted"/>
<dbReference type="EMBL" id="JBHUNE010000001">
    <property type="protein sequence ID" value="MFD2757078.1"/>
    <property type="molecule type" value="Genomic_DNA"/>
</dbReference>
<accession>A0ABW5UVT4</accession>
<organism evidence="2 3">
    <name type="scientific">Gulosibacter faecalis</name>
    <dbReference type="NCBI Taxonomy" id="272240"/>
    <lineage>
        <taxon>Bacteria</taxon>
        <taxon>Bacillati</taxon>
        <taxon>Actinomycetota</taxon>
        <taxon>Actinomycetes</taxon>
        <taxon>Micrococcales</taxon>
        <taxon>Microbacteriaceae</taxon>
        <taxon>Gulosibacter</taxon>
    </lineage>
</organism>
<name>A0ABW5UVT4_9MICO</name>
<reference evidence="3" key="1">
    <citation type="journal article" date="2019" name="Int. J. Syst. Evol. Microbiol.">
        <title>The Global Catalogue of Microorganisms (GCM) 10K type strain sequencing project: providing services to taxonomists for standard genome sequencing and annotation.</title>
        <authorList>
            <consortium name="The Broad Institute Genomics Platform"/>
            <consortium name="The Broad Institute Genome Sequencing Center for Infectious Disease"/>
            <person name="Wu L."/>
            <person name="Ma J."/>
        </authorList>
    </citation>
    <scope>NUCLEOTIDE SEQUENCE [LARGE SCALE GENOMIC DNA]</scope>
    <source>
        <strain evidence="3">TISTR 1514</strain>
    </source>
</reference>
<gene>
    <name evidence="2" type="ORF">ACFSW7_01650</name>
</gene>
<evidence type="ECO:0000313" key="3">
    <source>
        <dbReference type="Proteomes" id="UP001597492"/>
    </source>
</evidence>
<keyword evidence="3" id="KW-1185">Reference proteome</keyword>
<keyword evidence="1" id="KW-0175">Coiled coil</keyword>
<dbReference type="Proteomes" id="UP001597492">
    <property type="component" value="Unassembled WGS sequence"/>
</dbReference>
<comment type="caution">
    <text evidence="2">The sequence shown here is derived from an EMBL/GenBank/DDBJ whole genome shotgun (WGS) entry which is preliminary data.</text>
</comment>